<proteinExistence type="predicted"/>
<gene>
    <name evidence="1" type="ORF">GX302_03480</name>
</gene>
<dbReference type="RefSeq" id="WP_167829484.1">
    <property type="nucleotide sequence ID" value="NZ_CP032683.1"/>
</dbReference>
<evidence type="ECO:0000313" key="2">
    <source>
        <dbReference type="Proteomes" id="UP000585579"/>
    </source>
</evidence>
<sequence>MFRCVSNNFHENHTNKQLCPTGALAKDSMEIRARKLKTSPVKVVGDKVIAHCID</sequence>
<dbReference type="AlphaFoldDB" id="A0A7K4AT89"/>
<comment type="caution">
    <text evidence="1">The sequence shown here is derived from an EMBL/GenBank/DDBJ whole genome shotgun (WGS) entry which is preliminary data.</text>
</comment>
<accession>A0A7K4AT89</accession>
<reference evidence="1 2" key="1">
    <citation type="journal article" date="2020" name="Biotechnol. Biofuels">
        <title>New insights from the biogas microbiome by comprehensive genome-resolved metagenomics of nearly 1600 species originating from multiple anaerobic digesters.</title>
        <authorList>
            <person name="Campanaro S."/>
            <person name="Treu L."/>
            <person name="Rodriguez-R L.M."/>
            <person name="Kovalovszki A."/>
            <person name="Ziels R.M."/>
            <person name="Maus I."/>
            <person name="Zhu X."/>
            <person name="Kougias P.G."/>
            <person name="Basile A."/>
            <person name="Luo G."/>
            <person name="Schluter A."/>
            <person name="Konstantinidis K.T."/>
            <person name="Angelidaki I."/>
        </authorList>
    </citation>
    <scope>NUCLEOTIDE SEQUENCE [LARGE SCALE GENOMIC DNA]</scope>
    <source>
        <strain evidence="1">AS22ysBPME_46</strain>
    </source>
</reference>
<dbReference type="EMBL" id="JAAYQL010000021">
    <property type="protein sequence ID" value="NLK31917.1"/>
    <property type="molecule type" value="Genomic_DNA"/>
</dbReference>
<dbReference type="Proteomes" id="UP000585579">
    <property type="component" value="Unassembled WGS sequence"/>
</dbReference>
<organism evidence="1 2">
    <name type="scientific">Methanosarcina flavescens</name>
    <dbReference type="NCBI Taxonomy" id="1715806"/>
    <lineage>
        <taxon>Archaea</taxon>
        <taxon>Methanobacteriati</taxon>
        <taxon>Methanobacteriota</taxon>
        <taxon>Stenosarchaea group</taxon>
        <taxon>Methanomicrobia</taxon>
        <taxon>Methanosarcinales</taxon>
        <taxon>Methanosarcinaceae</taxon>
        <taxon>Methanosarcina</taxon>
    </lineage>
</organism>
<dbReference type="GeneID" id="53686486"/>
<protein>
    <submittedName>
        <fullName evidence="1">Uncharacterized protein</fullName>
    </submittedName>
</protein>
<evidence type="ECO:0000313" key="1">
    <source>
        <dbReference type="EMBL" id="NLK31917.1"/>
    </source>
</evidence>
<name>A0A7K4AT89_9EURY</name>